<feature type="region of interest" description="Disordered" evidence="1">
    <location>
        <begin position="31"/>
        <end position="80"/>
    </location>
</feature>
<keyword evidence="2" id="KW-0732">Signal</keyword>
<organism evidence="3 4">
    <name type="scientific">Sporisorium reilianum (strain SRZ2)</name>
    <name type="common">Maize head smut fungus</name>
    <dbReference type="NCBI Taxonomy" id="999809"/>
    <lineage>
        <taxon>Eukaryota</taxon>
        <taxon>Fungi</taxon>
        <taxon>Dikarya</taxon>
        <taxon>Basidiomycota</taxon>
        <taxon>Ustilaginomycotina</taxon>
        <taxon>Ustilaginomycetes</taxon>
        <taxon>Ustilaginales</taxon>
        <taxon>Ustilaginaceae</taxon>
        <taxon>Sporisorium</taxon>
    </lineage>
</organism>
<dbReference type="HOGENOM" id="CLU_792668_0_0_1"/>
<protein>
    <submittedName>
        <fullName evidence="3">Conserved hypothetical Ustilaginaceae-specific protein</fullName>
    </submittedName>
</protein>
<evidence type="ECO:0000256" key="2">
    <source>
        <dbReference type="SAM" id="SignalP"/>
    </source>
</evidence>
<dbReference type="eggNOG" id="ENOG502TJ7E">
    <property type="taxonomic scope" value="Eukaryota"/>
</dbReference>
<feature type="signal peptide" evidence="2">
    <location>
        <begin position="1"/>
        <end position="17"/>
    </location>
</feature>
<reference evidence="3 4" key="1">
    <citation type="journal article" date="2010" name="Science">
        <title>Pathogenicity determinants in smut fungi revealed by genome comparison.</title>
        <authorList>
            <person name="Schirawski J."/>
            <person name="Mannhaupt G."/>
            <person name="Muench K."/>
            <person name="Brefort T."/>
            <person name="Schipper K."/>
            <person name="Doehlemann G."/>
            <person name="Di Stasio M."/>
            <person name="Roessel N."/>
            <person name="Mendoza-Mendoza A."/>
            <person name="Pester D."/>
            <person name="Mueller O."/>
            <person name="Winterberg B."/>
            <person name="Meyer E."/>
            <person name="Ghareeb H."/>
            <person name="Wollenberg T."/>
            <person name="Muensterkoetter M."/>
            <person name="Wong P."/>
            <person name="Walter M."/>
            <person name="Stukenbrock E."/>
            <person name="Gueldener U."/>
            <person name="Kahmann R."/>
        </authorList>
    </citation>
    <scope>NUCLEOTIDE SEQUENCE [LARGE SCALE GENOMIC DNA]</scope>
    <source>
        <strain evidence="4">SRZ2</strain>
    </source>
</reference>
<dbReference type="Proteomes" id="UP000008867">
    <property type="component" value="Chromosome 5"/>
</dbReference>
<dbReference type="EMBL" id="FQ311470">
    <property type="protein sequence ID" value="CBQ72704.1"/>
    <property type="molecule type" value="Genomic_DNA"/>
</dbReference>
<sequence>MSTMLLSLMLGIAFVTAVPMYPWQQPNWYHHQQSTTPQSLTNDGSHSVPQPPAYIPQHQGWNAPSLGEPSTNGQHSAWPQHGYPLPASLVNVVESRYPSAPQSSTYEQHYESPQSEQEYLADLLNWVANGEGAVREDHQEPQSEEDYLSDRYTWVAKGEGSEQPEGVIRQDVLASNQVTVWWEPASFHWLPVVEKIPGGDSKAVVAHMDKANSEDIQRLKTFFGSHVQWAQKNEVDELQAQSLKNKSPLRRLSRKLPLEGTSPQGSELFIYMTRHDADIRLRRSFNSPTPHLRPHHLIWGVPKTFMEGKDIELVLYGLIFFDQKDRDLISQDINPRVSNGALELAQRIHR</sequence>
<feature type="compositionally biased region" description="Polar residues" evidence="1">
    <location>
        <begin position="68"/>
        <end position="77"/>
    </location>
</feature>
<evidence type="ECO:0000313" key="3">
    <source>
        <dbReference type="EMBL" id="CBQ72704.1"/>
    </source>
</evidence>
<feature type="compositionally biased region" description="Polar residues" evidence="1">
    <location>
        <begin position="31"/>
        <end position="48"/>
    </location>
</feature>
<dbReference type="AlphaFoldDB" id="E6ZZM4"/>
<proteinExistence type="predicted"/>
<accession>E6ZZM4</accession>
<feature type="chain" id="PRO_5003216742" evidence="2">
    <location>
        <begin position="18"/>
        <end position="350"/>
    </location>
</feature>
<dbReference type="VEuPathDB" id="FungiDB:sr13376"/>
<evidence type="ECO:0000256" key="1">
    <source>
        <dbReference type="SAM" id="MobiDB-lite"/>
    </source>
</evidence>
<evidence type="ECO:0000313" key="4">
    <source>
        <dbReference type="Proteomes" id="UP000008867"/>
    </source>
</evidence>
<name>E6ZZM4_SPORE</name>
<keyword evidence="4" id="KW-1185">Reference proteome</keyword>
<gene>
    <name evidence="3" type="ORF">sr13376</name>
</gene>